<dbReference type="InterPro" id="IPR036938">
    <property type="entry name" value="PAP2/HPO_sf"/>
</dbReference>
<dbReference type="Gene3D" id="1.20.144.10">
    <property type="entry name" value="Phosphatidic acid phosphatase type 2/haloperoxidase"/>
    <property type="match status" value="1"/>
</dbReference>
<keyword evidence="3" id="KW-0378">Hydrolase</keyword>
<evidence type="ECO:0000256" key="2">
    <source>
        <dbReference type="ARBA" id="ARBA00022692"/>
    </source>
</evidence>
<comment type="subcellular location">
    <subcellularLocation>
        <location evidence="1">Endoplasmic reticulum membrane</location>
        <topology evidence="1">Multi-pass membrane protein</topology>
    </subcellularLocation>
</comment>
<feature type="transmembrane region" description="Helical" evidence="9">
    <location>
        <begin position="246"/>
        <end position="268"/>
    </location>
</feature>
<feature type="region of interest" description="Disordered" evidence="8">
    <location>
        <begin position="28"/>
        <end position="74"/>
    </location>
</feature>
<dbReference type="SMART" id="SM00014">
    <property type="entry name" value="acidPPc"/>
    <property type="match status" value="1"/>
</dbReference>
<dbReference type="OrthoDB" id="301434at2759"/>
<keyword evidence="6 9" id="KW-0472">Membrane</keyword>
<feature type="transmembrane region" description="Helical" evidence="9">
    <location>
        <begin position="93"/>
        <end position="115"/>
    </location>
</feature>
<dbReference type="CDD" id="cd03388">
    <property type="entry name" value="PAP2_SPPase1"/>
    <property type="match status" value="1"/>
</dbReference>
<keyword evidence="12" id="KW-1185">Reference proteome</keyword>
<evidence type="ECO:0000256" key="8">
    <source>
        <dbReference type="SAM" id="MobiDB-lite"/>
    </source>
</evidence>
<dbReference type="GO" id="GO:0005789">
    <property type="term" value="C:endoplasmic reticulum membrane"/>
    <property type="evidence" value="ECO:0007669"/>
    <property type="project" value="UniProtKB-SubCell"/>
</dbReference>
<evidence type="ECO:0000256" key="1">
    <source>
        <dbReference type="ARBA" id="ARBA00004477"/>
    </source>
</evidence>
<feature type="transmembrane region" description="Helical" evidence="9">
    <location>
        <begin position="280"/>
        <end position="299"/>
    </location>
</feature>
<evidence type="ECO:0000256" key="9">
    <source>
        <dbReference type="SAM" id="Phobius"/>
    </source>
</evidence>
<feature type="compositionally biased region" description="Basic and acidic residues" evidence="8">
    <location>
        <begin position="32"/>
        <end position="43"/>
    </location>
</feature>
<dbReference type="Pfam" id="PF01569">
    <property type="entry name" value="PAP2"/>
    <property type="match status" value="1"/>
</dbReference>
<protein>
    <recommendedName>
        <fullName evidence="10">Phosphatidic acid phosphatase type 2/haloperoxidase domain-containing protein</fullName>
    </recommendedName>
</protein>
<dbReference type="InterPro" id="IPR000326">
    <property type="entry name" value="PAP2/HPO"/>
</dbReference>
<evidence type="ECO:0000259" key="10">
    <source>
        <dbReference type="SMART" id="SM00014"/>
    </source>
</evidence>
<comment type="similarity">
    <text evidence="7">Belongs to the type 2 lipid phosphate phosphatase family.</text>
</comment>
<evidence type="ECO:0000256" key="5">
    <source>
        <dbReference type="ARBA" id="ARBA00022989"/>
    </source>
</evidence>
<evidence type="ECO:0000313" key="12">
    <source>
        <dbReference type="Proteomes" id="UP000594262"/>
    </source>
</evidence>
<keyword evidence="2 9" id="KW-0812">Transmembrane</keyword>
<feature type="domain" description="Phosphatidic acid phosphatase type 2/haloperoxidase" evidence="10">
    <location>
        <begin position="122"/>
        <end position="237"/>
    </location>
</feature>
<feature type="transmembrane region" description="Helical" evidence="9">
    <location>
        <begin position="374"/>
        <end position="395"/>
    </location>
</feature>
<sequence>MLRFLGKVENVVRFQKFCGLSWDENAASGVDWKQKEESKDSKRFSSTSSDEGKDSAYNSHNSSEDSSSDHELPTDFKNTQPVKYTYNSFLHNIFFFGAELGNEIFYITFLPFVYWNVDDYIARRLIMLWVFNMYAGQGLKDVLCWPRPRSPPVLRLETNYAAEYGMPSTHAIAGSIIPFGLVYFSYGRFEYPLLFGLLFFVAWTSLVCLSRIYLGMHTFQDIVAGLSMAAFVTALWLPYLDGTLEIFLSSANAWIFIMLVPILMIYAFPTKSMVTRNDTATIIAVGCGCMLASWNEYYIDQIPLPNPYGEPVKPMFGTGFIAWILFSATRFIMGVAILISIKIIIKATMKTIANFFESPEISNKKTTERGANQMFTLPYIFTCYGAIGYAAAYIAPKAFEFVGLIH</sequence>
<dbReference type="PANTHER" id="PTHR14969:SF28">
    <property type="entry name" value="DIHYDROSPHINGOSINE 1-PHOSPHATE PHOSPHATASE LCB3-RELATED"/>
    <property type="match status" value="1"/>
</dbReference>
<reference evidence="11" key="1">
    <citation type="submission" date="2021-01" db="UniProtKB">
        <authorList>
            <consortium name="EnsemblMetazoa"/>
        </authorList>
    </citation>
    <scope>IDENTIFICATION</scope>
</reference>
<dbReference type="GO" id="GO:0042392">
    <property type="term" value="F:sphingosine-1-phosphate phosphatase activity"/>
    <property type="evidence" value="ECO:0007669"/>
    <property type="project" value="TreeGrafter"/>
</dbReference>
<feature type="transmembrane region" description="Helical" evidence="9">
    <location>
        <begin position="319"/>
        <end position="341"/>
    </location>
</feature>
<evidence type="ECO:0000256" key="4">
    <source>
        <dbReference type="ARBA" id="ARBA00022824"/>
    </source>
</evidence>
<dbReference type="GeneID" id="136812813"/>
<accession>A0A7M5VF16</accession>
<feature type="transmembrane region" description="Helical" evidence="9">
    <location>
        <begin position="192"/>
        <end position="214"/>
    </location>
</feature>
<keyword evidence="5 9" id="KW-1133">Transmembrane helix</keyword>
<dbReference type="SUPFAM" id="SSF48317">
    <property type="entry name" value="Acid phosphatase/Vanadium-dependent haloperoxidase"/>
    <property type="match status" value="1"/>
</dbReference>
<dbReference type="EnsemblMetazoa" id="CLYHEMT009340.1">
    <property type="protein sequence ID" value="CLYHEMP009340.1"/>
    <property type="gene ID" value="CLYHEMG009340"/>
</dbReference>
<dbReference type="RefSeq" id="XP_066925441.1">
    <property type="nucleotide sequence ID" value="XM_067069340.1"/>
</dbReference>
<dbReference type="AlphaFoldDB" id="A0A7M5VF16"/>
<evidence type="ECO:0000256" key="7">
    <source>
        <dbReference type="ARBA" id="ARBA00038324"/>
    </source>
</evidence>
<evidence type="ECO:0000313" key="11">
    <source>
        <dbReference type="EnsemblMetazoa" id="CLYHEMP009340.1"/>
    </source>
</evidence>
<evidence type="ECO:0000256" key="6">
    <source>
        <dbReference type="ARBA" id="ARBA00023136"/>
    </source>
</evidence>
<feature type="transmembrane region" description="Helical" evidence="9">
    <location>
        <begin position="221"/>
        <end position="240"/>
    </location>
</feature>
<keyword evidence="4" id="KW-0256">Endoplasmic reticulum</keyword>
<dbReference type="Proteomes" id="UP000594262">
    <property type="component" value="Unplaced"/>
</dbReference>
<evidence type="ECO:0000256" key="3">
    <source>
        <dbReference type="ARBA" id="ARBA00022801"/>
    </source>
</evidence>
<dbReference type="GO" id="GO:0006670">
    <property type="term" value="P:sphingosine metabolic process"/>
    <property type="evidence" value="ECO:0007669"/>
    <property type="project" value="TreeGrafter"/>
</dbReference>
<organism evidence="11 12">
    <name type="scientific">Clytia hemisphaerica</name>
    <dbReference type="NCBI Taxonomy" id="252671"/>
    <lineage>
        <taxon>Eukaryota</taxon>
        <taxon>Metazoa</taxon>
        <taxon>Cnidaria</taxon>
        <taxon>Hydrozoa</taxon>
        <taxon>Hydroidolina</taxon>
        <taxon>Leptothecata</taxon>
        <taxon>Obeliida</taxon>
        <taxon>Clytiidae</taxon>
        <taxon>Clytia</taxon>
    </lineage>
</organism>
<dbReference type="PANTHER" id="PTHR14969">
    <property type="entry name" value="SPHINGOSINE-1-PHOSPHATE PHOSPHOHYDROLASE"/>
    <property type="match status" value="1"/>
</dbReference>
<proteinExistence type="inferred from homology"/>
<name>A0A7M5VF16_9CNID</name>